<sequence length="372" mass="37779">MASVWLLLLTAEPLLVATVERLAAAYGVGVQVSSLGVSSLRAFEQRTSVVGSGVPPALVLVGADHEPAAGLPASASGVPRLLLAVGPPHEGLWRSALELRAEQVVLLPEGEHLLEDRLARLGSTGALTLGVIGGCGGAGASVLAAALARTAAAATPTLLVEMDGFSGGADLLLGAEDEPGLRWPDLASARGRLLPGSLATSLPLIDGVHVLASVRAGPPLQLSVAAVGAVLDSARSEFGVVVVDLPRHLDEASSAAVRALDACLAVVPSEVRAVASAQRVAASLRPLVGDLRAVVRGPAPSGLSPLSICSALDLPLAGLLPPEPRLRAALERGEPPGLRERGPLARFCRELLGPELPGARTGRRGAAQEMLR</sequence>
<dbReference type="InterPro" id="IPR059050">
    <property type="entry name" value="Rv3660c_N"/>
</dbReference>
<dbReference type="GO" id="GO:0009898">
    <property type="term" value="C:cytoplasmic side of plasma membrane"/>
    <property type="evidence" value="ECO:0007669"/>
    <property type="project" value="TreeGrafter"/>
</dbReference>
<gene>
    <name evidence="2" type="ORF">LR394_17440</name>
</gene>
<accession>A0A9X1NGJ5</accession>
<dbReference type="RefSeq" id="WP_231443174.1">
    <property type="nucleotide sequence ID" value="NZ_JAJOMB010000008.1"/>
</dbReference>
<dbReference type="SUPFAM" id="SSF52540">
    <property type="entry name" value="P-loop containing nucleoside triphosphate hydrolases"/>
    <property type="match status" value="1"/>
</dbReference>
<dbReference type="PANTHER" id="PTHR43384:SF11">
    <property type="entry name" value="SEPTUM SITE DETERMINING PROTEIN"/>
    <property type="match status" value="1"/>
</dbReference>
<feature type="domain" description="Rv3660c-like CheY-like N-terminal" evidence="1">
    <location>
        <begin position="10"/>
        <end position="122"/>
    </location>
</feature>
<dbReference type="GO" id="GO:0005829">
    <property type="term" value="C:cytosol"/>
    <property type="evidence" value="ECO:0007669"/>
    <property type="project" value="TreeGrafter"/>
</dbReference>
<dbReference type="Pfam" id="PF26563">
    <property type="entry name" value="Rv3660c_N"/>
    <property type="match status" value="1"/>
</dbReference>
<dbReference type="AlphaFoldDB" id="A0A9X1NGJ5"/>
<protein>
    <recommendedName>
        <fullName evidence="1">Rv3660c-like CheY-like N-terminal domain-containing protein</fullName>
    </recommendedName>
</protein>
<dbReference type="PANTHER" id="PTHR43384">
    <property type="entry name" value="SEPTUM SITE-DETERMINING PROTEIN MIND HOMOLOG, CHLOROPLASTIC-RELATED"/>
    <property type="match status" value="1"/>
</dbReference>
<dbReference type="Proteomes" id="UP001138997">
    <property type="component" value="Unassembled WGS sequence"/>
</dbReference>
<keyword evidence="3" id="KW-1185">Reference proteome</keyword>
<proteinExistence type="predicted"/>
<dbReference type="InterPro" id="IPR022521">
    <property type="entry name" value="Rv3660c"/>
</dbReference>
<dbReference type="Gene3D" id="3.40.50.300">
    <property type="entry name" value="P-loop containing nucleotide triphosphate hydrolases"/>
    <property type="match status" value="1"/>
</dbReference>
<dbReference type="NCBIfam" id="TIGR03815">
    <property type="entry name" value="CpaE_hom_Actino"/>
    <property type="match status" value="1"/>
</dbReference>
<dbReference type="GO" id="GO:0016887">
    <property type="term" value="F:ATP hydrolysis activity"/>
    <property type="evidence" value="ECO:0007669"/>
    <property type="project" value="TreeGrafter"/>
</dbReference>
<dbReference type="EMBL" id="JAJOMB010000008">
    <property type="protein sequence ID" value="MCD5312693.1"/>
    <property type="molecule type" value="Genomic_DNA"/>
</dbReference>
<dbReference type="GO" id="GO:0005524">
    <property type="term" value="F:ATP binding"/>
    <property type="evidence" value="ECO:0007669"/>
    <property type="project" value="TreeGrafter"/>
</dbReference>
<evidence type="ECO:0000313" key="3">
    <source>
        <dbReference type="Proteomes" id="UP001138997"/>
    </source>
</evidence>
<reference evidence="2" key="1">
    <citation type="submission" date="2021-11" db="EMBL/GenBank/DDBJ databases">
        <title>Streptomyces corallinus and Kineosporia corallina sp. nov., two new coral-derived marine actinobacteria.</title>
        <authorList>
            <person name="Buangrab K."/>
            <person name="Sutthacheep M."/>
            <person name="Yeemin T."/>
            <person name="Harunari E."/>
            <person name="Igarashi Y."/>
            <person name="Sripreechasak P."/>
            <person name="Kanchanasin P."/>
            <person name="Tanasupawat S."/>
            <person name="Phongsopitanun W."/>
        </authorList>
    </citation>
    <scope>NUCLEOTIDE SEQUENCE</scope>
    <source>
        <strain evidence="2">JCM 31032</strain>
    </source>
</reference>
<organism evidence="2 3">
    <name type="scientific">Kineosporia babensis</name>
    <dbReference type="NCBI Taxonomy" id="499548"/>
    <lineage>
        <taxon>Bacteria</taxon>
        <taxon>Bacillati</taxon>
        <taxon>Actinomycetota</taxon>
        <taxon>Actinomycetes</taxon>
        <taxon>Kineosporiales</taxon>
        <taxon>Kineosporiaceae</taxon>
        <taxon>Kineosporia</taxon>
    </lineage>
</organism>
<evidence type="ECO:0000313" key="2">
    <source>
        <dbReference type="EMBL" id="MCD5312693.1"/>
    </source>
</evidence>
<evidence type="ECO:0000259" key="1">
    <source>
        <dbReference type="Pfam" id="PF26563"/>
    </source>
</evidence>
<dbReference type="InterPro" id="IPR050625">
    <property type="entry name" value="ParA/MinD_ATPase"/>
</dbReference>
<dbReference type="GO" id="GO:0051782">
    <property type="term" value="P:negative regulation of cell division"/>
    <property type="evidence" value="ECO:0007669"/>
    <property type="project" value="TreeGrafter"/>
</dbReference>
<dbReference type="InterPro" id="IPR027417">
    <property type="entry name" value="P-loop_NTPase"/>
</dbReference>
<comment type="caution">
    <text evidence="2">The sequence shown here is derived from an EMBL/GenBank/DDBJ whole genome shotgun (WGS) entry which is preliminary data.</text>
</comment>
<name>A0A9X1NGJ5_9ACTN</name>